<keyword evidence="1" id="KW-1133">Transmembrane helix</keyword>
<feature type="transmembrane region" description="Helical" evidence="1">
    <location>
        <begin position="521"/>
        <end position="543"/>
    </location>
</feature>
<protein>
    <submittedName>
        <fullName evidence="2">Transmembrane protein, putative</fullName>
    </submittedName>
</protein>
<keyword evidence="3" id="KW-1185">Reference proteome</keyword>
<dbReference type="InParanoid" id="I7MMZ1"/>
<keyword evidence="1" id="KW-0472">Membrane</keyword>
<evidence type="ECO:0000256" key="1">
    <source>
        <dbReference type="SAM" id="Phobius"/>
    </source>
</evidence>
<dbReference type="AlphaFoldDB" id="I7MMZ1"/>
<reference evidence="3" key="1">
    <citation type="journal article" date="2006" name="PLoS Biol.">
        <title>Macronuclear genome sequence of the ciliate Tetrahymena thermophila, a model eukaryote.</title>
        <authorList>
            <person name="Eisen J.A."/>
            <person name="Coyne R.S."/>
            <person name="Wu M."/>
            <person name="Wu D."/>
            <person name="Thiagarajan M."/>
            <person name="Wortman J.R."/>
            <person name="Badger J.H."/>
            <person name="Ren Q."/>
            <person name="Amedeo P."/>
            <person name="Jones K.M."/>
            <person name="Tallon L.J."/>
            <person name="Delcher A.L."/>
            <person name="Salzberg S.L."/>
            <person name="Silva J.C."/>
            <person name="Haas B.J."/>
            <person name="Majoros W.H."/>
            <person name="Farzad M."/>
            <person name="Carlton J.M."/>
            <person name="Smith R.K. Jr."/>
            <person name="Garg J."/>
            <person name="Pearlman R.E."/>
            <person name="Karrer K.M."/>
            <person name="Sun L."/>
            <person name="Manning G."/>
            <person name="Elde N.C."/>
            <person name="Turkewitz A.P."/>
            <person name="Asai D.J."/>
            <person name="Wilkes D.E."/>
            <person name="Wang Y."/>
            <person name="Cai H."/>
            <person name="Collins K."/>
            <person name="Stewart B.A."/>
            <person name="Lee S.R."/>
            <person name="Wilamowska K."/>
            <person name="Weinberg Z."/>
            <person name="Ruzzo W.L."/>
            <person name="Wloga D."/>
            <person name="Gaertig J."/>
            <person name="Frankel J."/>
            <person name="Tsao C.-C."/>
            <person name="Gorovsky M.A."/>
            <person name="Keeling P.J."/>
            <person name="Waller R.F."/>
            <person name="Patron N.J."/>
            <person name="Cherry J.M."/>
            <person name="Stover N.A."/>
            <person name="Krieger C.J."/>
            <person name="del Toro C."/>
            <person name="Ryder H.F."/>
            <person name="Williamson S.C."/>
            <person name="Barbeau R.A."/>
            <person name="Hamilton E.P."/>
            <person name="Orias E."/>
        </authorList>
    </citation>
    <scope>NUCLEOTIDE SEQUENCE [LARGE SCALE GENOMIC DNA]</scope>
    <source>
        <strain evidence="3">SB210</strain>
    </source>
</reference>
<feature type="transmembrane region" description="Helical" evidence="1">
    <location>
        <begin position="401"/>
        <end position="427"/>
    </location>
</feature>
<dbReference type="Proteomes" id="UP000009168">
    <property type="component" value="Unassembled WGS sequence"/>
</dbReference>
<organism evidence="2 3">
    <name type="scientific">Tetrahymena thermophila (strain SB210)</name>
    <dbReference type="NCBI Taxonomy" id="312017"/>
    <lineage>
        <taxon>Eukaryota</taxon>
        <taxon>Sar</taxon>
        <taxon>Alveolata</taxon>
        <taxon>Ciliophora</taxon>
        <taxon>Intramacronucleata</taxon>
        <taxon>Oligohymenophorea</taxon>
        <taxon>Hymenostomatida</taxon>
        <taxon>Tetrahymenina</taxon>
        <taxon>Tetrahymenidae</taxon>
        <taxon>Tetrahymena</taxon>
    </lineage>
</organism>
<dbReference type="GeneID" id="7838665"/>
<gene>
    <name evidence="2" type="ORF">TTHERM_00678210</name>
</gene>
<sequence length="663" mass="77454">MNTPKYTINSIVSIQDQNSNRIIQLGQLVNEKEKHGLLDINQNTPQQSSNSNETSPKNELNTKLTLIAQCSKKHEKDDLDMEHLIKFQQLLQNSQQSADAEYLYLKEDIKKSKEREKLNEVNVHDEFNPSVNNNFFEQFRFRYFFEFFCYHFIYFVLLGPLAIPLINLRGKALSRNMQFSGISGFSIQQFVIYLLNITAFAVFYTKKCDVVTFQVEMINIIAIMITRCVVLACKYATYDRKKMQYLRDNILSNEVRNSELFFAGWTSQTPIIIHRSVLQCQKAFNIDPSLFYIQFMVTPEQKTDARLKEHQDILKQVRDNDQFCQRIPPPVVRPKKEKQEKIYFGYEILKDLIDTYQLKHRKFRKFLIISAVVFSLMRSLIPFIFHISSKPTDPYMHAHEYFIGVVSTFQVFNMYLFFCLQAVLGYFDTTRKLFMQRQLSFMIAPRKLKNLDMEKILPTIDIFNSYTIKGWTLIRKVCMEYGKAYSLRVQGLFTFLGIWIIGSIIILVLDAFKIVTTFERIFLVQLYVDTIVSLFLVFALIVAGAQINDVFNLQESILNANKTIISDLGLIINGFLNEKYHSENFIYTKALEKLLEQQQESPEQKIQSLLQHYDFHINELIYDKNHNPFTLFGLKVTFVMLQSAAVAFGSVAATVLSQLTKKH</sequence>
<dbReference type="OrthoDB" id="312646at2759"/>
<evidence type="ECO:0000313" key="3">
    <source>
        <dbReference type="Proteomes" id="UP000009168"/>
    </source>
</evidence>
<accession>I7MMZ1</accession>
<proteinExistence type="predicted"/>
<feature type="transmembrane region" description="Helical" evidence="1">
    <location>
        <begin position="187"/>
        <end position="205"/>
    </location>
</feature>
<feature type="transmembrane region" description="Helical" evidence="1">
    <location>
        <begin position="217"/>
        <end position="237"/>
    </location>
</feature>
<dbReference type="EMBL" id="GG662216">
    <property type="protein sequence ID" value="EAS07555.2"/>
    <property type="molecule type" value="Genomic_DNA"/>
</dbReference>
<feature type="transmembrane region" description="Helical" evidence="1">
    <location>
        <begin position="366"/>
        <end position="389"/>
    </location>
</feature>
<feature type="transmembrane region" description="Helical" evidence="1">
    <location>
        <begin position="143"/>
        <end position="166"/>
    </location>
</feature>
<dbReference type="RefSeq" id="XP_001027797.2">
    <property type="nucleotide sequence ID" value="XM_001027797.3"/>
</dbReference>
<dbReference type="KEGG" id="tet:TTHERM_00678210"/>
<feature type="transmembrane region" description="Helical" evidence="1">
    <location>
        <begin position="489"/>
        <end position="509"/>
    </location>
</feature>
<name>I7MMZ1_TETTS</name>
<evidence type="ECO:0000313" key="2">
    <source>
        <dbReference type="EMBL" id="EAS07555.2"/>
    </source>
</evidence>
<keyword evidence="1 2" id="KW-0812">Transmembrane</keyword>